<sequence length="76" mass="8505">MSSRDIIDFLIAPEGARIGVELKLKAQRKAIYRQLCRYAEHEEIHALVLLSGTAMTLPETINGKPAYVFSMGTAWL</sequence>
<accession>A0A368UAV0</accession>
<comment type="caution">
    <text evidence="1">The sequence shown here is derived from an EMBL/GenBank/DDBJ whole genome shotgun (WGS) entry which is preliminary data.</text>
</comment>
<dbReference type="EMBL" id="QPIJ01000001">
    <property type="protein sequence ID" value="RCV93776.1"/>
    <property type="molecule type" value="Genomic_DNA"/>
</dbReference>
<name>A0A368UAV0_9GAMM</name>
<evidence type="ECO:0000313" key="1">
    <source>
        <dbReference type="EMBL" id="RCV93776.1"/>
    </source>
</evidence>
<reference evidence="1 2" key="1">
    <citation type="submission" date="2018-07" db="EMBL/GenBank/DDBJ databases">
        <title>Halomonas rutogse sp. nov., isolated from Lake TangqianCo on Tibetan Plateau.</title>
        <authorList>
            <person name="Lu H."/>
            <person name="Xing P."/>
            <person name="Wu Q."/>
        </authorList>
    </citation>
    <scope>NUCLEOTIDE SEQUENCE [LARGE SCALE GENOMIC DNA]</scope>
    <source>
        <strain evidence="1 2">TQ8S</strain>
    </source>
</reference>
<organism evidence="1 2">
    <name type="scientific">Vreelandella rituensis</name>
    <dbReference type="NCBI Taxonomy" id="2282306"/>
    <lineage>
        <taxon>Bacteria</taxon>
        <taxon>Pseudomonadati</taxon>
        <taxon>Pseudomonadota</taxon>
        <taxon>Gammaproteobacteria</taxon>
        <taxon>Oceanospirillales</taxon>
        <taxon>Halomonadaceae</taxon>
        <taxon>Vreelandella</taxon>
    </lineage>
</organism>
<gene>
    <name evidence="1" type="ORF">DU506_01065</name>
</gene>
<proteinExistence type="predicted"/>
<dbReference type="Proteomes" id="UP000253204">
    <property type="component" value="Unassembled WGS sequence"/>
</dbReference>
<evidence type="ECO:0000313" key="2">
    <source>
        <dbReference type="Proteomes" id="UP000253204"/>
    </source>
</evidence>
<dbReference type="RefSeq" id="WP_114485104.1">
    <property type="nucleotide sequence ID" value="NZ_CBCSHM010000052.1"/>
</dbReference>
<dbReference type="AlphaFoldDB" id="A0A368UAV0"/>
<protein>
    <submittedName>
        <fullName evidence="1">Uncharacterized protein</fullName>
    </submittedName>
</protein>
<keyword evidence="2" id="KW-1185">Reference proteome</keyword>
<dbReference type="OrthoDB" id="6689071at2"/>